<evidence type="ECO:0000256" key="4">
    <source>
        <dbReference type="SAM" id="SignalP"/>
    </source>
</evidence>
<dbReference type="PROSITE" id="PS51257">
    <property type="entry name" value="PROKAR_LIPOPROTEIN"/>
    <property type="match status" value="1"/>
</dbReference>
<reference evidence="6 7" key="1">
    <citation type="submission" date="2015-11" db="EMBL/GenBank/DDBJ databases">
        <title>Exploring the genomic traits of fungus-feeding bacterial genus Collimonas.</title>
        <authorList>
            <person name="Song C."/>
            <person name="Schmidt R."/>
            <person name="de Jager V."/>
            <person name="Krzyzanowska D."/>
            <person name="Jongedijk E."/>
            <person name="Cankar K."/>
            <person name="Beekwilder J."/>
            <person name="van Veen A."/>
            <person name="de Boer W."/>
            <person name="van Veen J.A."/>
            <person name="Garbeva P."/>
        </authorList>
    </citation>
    <scope>NUCLEOTIDE SEQUENCE [LARGE SCALE GENOMIC DNA]</scope>
    <source>
        <strain evidence="6 7">Ter91</strain>
    </source>
</reference>
<dbReference type="InterPro" id="IPR012334">
    <property type="entry name" value="Pectin_lyas_fold"/>
</dbReference>
<dbReference type="InterPro" id="IPR051550">
    <property type="entry name" value="SCF-Subunits/Alg-Epimerases"/>
</dbReference>
<dbReference type="RefSeq" id="WP_061938480.1">
    <property type="nucleotide sequence ID" value="NZ_CP013234.1"/>
</dbReference>
<dbReference type="NCBIfam" id="TIGR03804">
    <property type="entry name" value="para_beta_helix"/>
    <property type="match status" value="1"/>
</dbReference>
<evidence type="ECO:0000313" key="6">
    <source>
        <dbReference type="EMBL" id="AMP03750.1"/>
    </source>
</evidence>
<dbReference type="KEGG" id="cpra:CPter91_1369"/>
<keyword evidence="4" id="KW-0732">Signal</keyword>
<feature type="chain" id="PRO_5007277396" evidence="4">
    <location>
        <begin position="21"/>
        <end position="469"/>
    </location>
</feature>
<dbReference type="Proteomes" id="UP000074561">
    <property type="component" value="Chromosome"/>
</dbReference>
<dbReference type="InterPro" id="IPR039448">
    <property type="entry name" value="Beta_helix"/>
</dbReference>
<organism evidence="6 7">
    <name type="scientific">Collimonas pratensis</name>
    <dbReference type="NCBI Taxonomy" id="279113"/>
    <lineage>
        <taxon>Bacteria</taxon>
        <taxon>Pseudomonadati</taxon>
        <taxon>Pseudomonadota</taxon>
        <taxon>Betaproteobacteria</taxon>
        <taxon>Burkholderiales</taxon>
        <taxon>Oxalobacteraceae</taxon>
        <taxon>Collimonas</taxon>
    </lineage>
</organism>
<evidence type="ECO:0000313" key="7">
    <source>
        <dbReference type="Proteomes" id="UP000074561"/>
    </source>
</evidence>
<gene>
    <name evidence="6" type="ORF">CPter91_1369</name>
</gene>
<dbReference type="OrthoDB" id="338827at2"/>
<dbReference type="PANTHER" id="PTHR22990">
    <property type="entry name" value="F-BOX ONLY PROTEIN"/>
    <property type="match status" value="1"/>
</dbReference>
<dbReference type="NCBIfam" id="TIGR03805">
    <property type="entry name" value="beta_helix_1"/>
    <property type="match status" value="1"/>
</dbReference>
<feature type="domain" description="Right handed beta helix" evidence="5">
    <location>
        <begin position="112"/>
        <end position="239"/>
    </location>
</feature>
<evidence type="ECO:0000259" key="5">
    <source>
        <dbReference type="Pfam" id="PF13229"/>
    </source>
</evidence>
<evidence type="ECO:0000256" key="1">
    <source>
        <dbReference type="ARBA" id="ARBA00004906"/>
    </source>
</evidence>
<dbReference type="Gene3D" id="2.160.20.10">
    <property type="entry name" value="Single-stranded right-handed beta-helix, Pectin lyase-like"/>
    <property type="match status" value="1"/>
</dbReference>
<dbReference type="SMART" id="SM00710">
    <property type="entry name" value="PbH1"/>
    <property type="match status" value="6"/>
</dbReference>
<evidence type="ECO:0000256" key="3">
    <source>
        <dbReference type="ARBA" id="ARBA00022786"/>
    </source>
</evidence>
<dbReference type="InterPro" id="IPR006626">
    <property type="entry name" value="PbH1"/>
</dbReference>
<keyword evidence="2" id="KW-0677">Repeat</keyword>
<dbReference type="Pfam" id="PF13229">
    <property type="entry name" value="Beta_helix"/>
    <property type="match status" value="1"/>
</dbReference>
<dbReference type="InterPro" id="IPR022441">
    <property type="entry name" value="Para_beta_helix_rpt-2"/>
</dbReference>
<dbReference type="PATRIC" id="fig|279113.9.peg.1364"/>
<evidence type="ECO:0000256" key="2">
    <source>
        <dbReference type="ARBA" id="ARBA00022737"/>
    </source>
</evidence>
<name>A0A127Q0Z2_9BURK</name>
<feature type="signal peptide" evidence="4">
    <location>
        <begin position="1"/>
        <end position="20"/>
    </location>
</feature>
<accession>A0A127Q0Z2</accession>
<dbReference type="SUPFAM" id="SSF51126">
    <property type="entry name" value="Pectin lyase-like"/>
    <property type="match status" value="1"/>
</dbReference>
<dbReference type="InterPro" id="IPR011050">
    <property type="entry name" value="Pectin_lyase_fold/virulence"/>
</dbReference>
<keyword evidence="3" id="KW-0833">Ubl conjugation pathway</keyword>
<proteinExistence type="predicted"/>
<dbReference type="STRING" id="279113.CPter91_1369"/>
<dbReference type="EMBL" id="CP013234">
    <property type="protein sequence ID" value="AMP03750.1"/>
    <property type="molecule type" value="Genomic_DNA"/>
</dbReference>
<dbReference type="PANTHER" id="PTHR22990:SF15">
    <property type="entry name" value="F-BOX ONLY PROTEIN 10"/>
    <property type="match status" value="1"/>
</dbReference>
<dbReference type="InterPro" id="IPR022442">
    <property type="entry name" value="SO_2930-like_dom"/>
</dbReference>
<sequence>MMQFQFRSRLMTAAIITALAACGDGGISRNVAPAPDSASSTVKVSAAQMNDSDMSNILFQVKPGSTIILPAGKFKFDGPLTMNTDAVTISGQGNGSDPTKDTILSFAGASSKNGFQAFNVKGITLTNFAVEDAVGNGVFVSASSNVTMDGLRAEWTNDPIHTSQMAYGLYPVNCQGVIVKNSKIVGTRDAGVYVGQSENIRVQKNEAYLNVAGVEIENSDNAIVENNDIHDNTGGILVFSLPGTAYVIKKGANAKVQNNHIYRNNTPVAANATGYVTAVPPGTAVMVLAADNTEILNNLIEDHKTTSILAISFQATGIAFNDPLYEPYVHSVYAHDNTISKSGYAPGGAFADPNQLKPVVDGLFAQLKSFAQPQQLAYGIWDGIVDTDPSKGSGTASDGSGGVLKPEFAVCVKGNTLDTPFIDGLLSYESMDLNLRGLLSGSAQAPNFPFPARMNCTLSLPAIPDMPIF</sequence>
<protein>
    <submittedName>
        <fullName evidence="6">Right handed beta helix region family protein</fullName>
    </submittedName>
</protein>
<comment type="pathway">
    <text evidence="1">Protein modification; protein ubiquitination.</text>
</comment>
<dbReference type="AlphaFoldDB" id="A0A127Q0Z2"/>